<dbReference type="AlphaFoldDB" id="A0A2G9T9P4"/>
<keyword evidence="10" id="KW-1185">Reference proteome</keyword>
<evidence type="ECO:0000313" key="9">
    <source>
        <dbReference type="EMBL" id="PIO54701.1"/>
    </source>
</evidence>
<keyword evidence="9" id="KW-0378">Hydrolase</keyword>
<dbReference type="PROSITE" id="PS51194">
    <property type="entry name" value="HELICASE_CTER"/>
    <property type="match status" value="1"/>
</dbReference>
<evidence type="ECO:0000256" key="7">
    <source>
        <dbReference type="ARBA" id="ARBA00044542"/>
    </source>
</evidence>
<evidence type="ECO:0000313" key="10">
    <source>
        <dbReference type="Proteomes" id="UP000230423"/>
    </source>
</evidence>
<dbReference type="EC" id="5.6.2.4" evidence="6"/>
<keyword evidence="9" id="KW-0547">Nucleotide-binding</keyword>
<dbReference type="GO" id="GO:0005634">
    <property type="term" value="C:nucleus"/>
    <property type="evidence" value="ECO:0007669"/>
    <property type="project" value="TreeGrafter"/>
</dbReference>
<dbReference type="GO" id="GO:0009378">
    <property type="term" value="F:four-way junction helicase activity"/>
    <property type="evidence" value="ECO:0007669"/>
    <property type="project" value="TreeGrafter"/>
</dbReference>
<comment type="similarity">
    <text evidence="1">Belongs to the helicase family. RecQ subfamily.</text>
</comment>
<dbReference type="Pfam" id="PF00271">
    <property type="entry name" value="Helicase_C"/>
    <property type="match status" value="1"/>
</dbReference>
<gene>
    <name evidence="9" type="ORF">TELCIR_23929</name>
</gene>
<feature type="non-terminal residue" evidence="9">
    <location>
        <position position="91"/>
    </location>
</feature>
<dbReference type="GO" id="GO:0005737">
    <property type="term" value="C:cytoplasm"/>
    <property type="evidence" value="ECO:0007669"/>
    <property type="project" value="TreeGrafter"/>
</dbReference>
<dbReference type="OrthoDB" id="10261556at2759"/>
<keyword evidence="9" id="KW-0347">Helicase</keyword>
<evidence type="ECO:0000256" key="5">
    <source>
        <dbReference type="ARBA" id="ARBA00034617"/>
    </source>
</evidence>
<evidence type="ECO:0000256" key="3">
    <source>
        <dbReference type="ARBA" id="ARBA00023235"/>
    </source>
</evidence>
<keyword evidence="9" id="KW-0067">ATP-binding</keyword>
<dbReference type="InterPro" id="IPR027417">
    <property type="entry name" value="P-loop_NTPase"/>
</dbReference>
<dbReference type="PANTHER" id="PTHR13710:SF153">
    <property type="entry name" value="RECQ-LIKE DNA HELICASE BLM"/>
    <property type="match status" value="1"/>
</dbReference>
<sequence length="91" mass="10187">MKQLYPGKAGIVYCLSRTFATNFGSRNECESVCALLTKAGILAEVYHAGLPDNKRVQVQHRWLRNNISVICATIAFGMGIDKPDVRFVIHY</sequence>
<accession>A0A2G9T9P4</accession>
<comment type="catalytic activity">
    <reaction evidence="5">
        <text>Couples ATP hydrolysis with the unwinding of duplex DNA by translocating in the 3'-5' direction.</text>
        <dbReference type="EC" id="5.6.2.4"/>
    </reaction>
</comment>
<name>A0A2G9T9P4_TELCI</name>
<evidence type="ECO:0000256" key="4">
    <source>
        <dbReference type="ARBA" id="ARBA00023242"/>
    </source>
</evidence>
<organism evidence="9 10">
    <name type="scientific">Teladorsagia circumcincta</name>
    <name type="common">Brown stomach worm</name>
    <name type="synonym">Ostertagia circumcincta</name>
    <dbReference type="NCBI Taxonomy" id="45464"/>
    <lineage>
        <taxon>Eukaryota</taxon>
        <taxon>Metazoa</taxon>
        <taxon>Ecdysozoa</taxon>
        <taxon>Nematoda</taxon>
        <taxon>Chromadorea</taxon>
        <taxon>Rhabditida</taxon>
        <taxon>Rhabditina</taxon>
        <taxon>Rhabditomorpha</taxon>
        <taxon>Strongyloidea</taxon>
        <taxon>Trichostrongylidae</taxon>
        <taxon>Teladorsagia</taxon>
    </lineage>
</organism>
<dbReference type="GO" id="GO:0043138">
    <property type="term" value="F:3'-5' DNA helicase activity"/>
    <property type="evidence" value="ECO:0007669"/>
    <property type="project" value="UniProtKB-EC"/>
</dbReference>
<dbReference type="Proteomes" id="UP000230423">
    <property type="component" value="Unassembled WGS sequence"/>
</dbReference>
<keyword evidence="4" id="KW-0539">Nucleus</keyword>
<evidence type="ECO:0000256" key="6">
    <source>
        <dbReference type="ARBA" id="ARBA00034808"/>
    </source>
</evidence>
<dbReference type="Gene3D" id="3.40.50.300">
    <property type="entry name" value="P-loop containing nucleotide triphosphate hydrolases"/>
    <property type="match status" value="1"/>
</dbReference>
<evidence type="ECO:0000256" key="1">
    <source>
        <dbReference type="ARBA" id="ARBA00005446"/>
    </source>
</evidence>
<protein>
    <recommendedName>
        <fullName evidence="6">DNA 3'-5' helicase</fullName>
        <ecNumber evidence="6">5.6.2.4</ecNumber>
    </recommendedName>
    <alternativeName>
        <fullName evidence="7">DNA 3'-5' helicase BLM</fullName>
    </alternativeName>
</protein>
<dbReference type="InterPro" id="IPR001650">
    <property type="entry name" value="Helicase_C-like"/>
</dbReference>
<dbReference type="GO" id="GO:0005694">
    <property type="term" value="C:chromosome"/>
    <property type="evidence" value="ECO:0007669"/>
    <property type="project" value="TreeGrafter"/>
</dbReference>
<evidence type="ECO:0000259" key="8">
    <source>
        <dbReference type="PROSITE" id="PS51194"/>
    </source>
</evidence>
<dbReference type="SUPFAM" id="SSF52540">
    <property type="entry name" value="P-loop containing nucleoside triphosphate hydrolases"/>
    <property type="match status" value="1"/>
</dbReference>
<evidence type="ECO:0000256" key="2">
    <source>
        <dbReference type="ARBA" id="ARBA00023125"/>
    </source>
</evidence>
<keyword evidence="2" id="KW-0238">DNA-binding</keyword>
<keyword evidence="3" id="KW-0413">Isomerase</keyword>
<dbReference type="PANTHER" id="PTHR13710">
    <property type="entry name" value="DNA HELICASE RECQ FAMILY MEMBER"/>
    <property type="match status" value="1"/>
</dbReference>
<dbReference type="GO" id="GO:0000724">
    <property type="term" value="P:double-strand break repair via homologous recombination"/>
    <property type="evidence" value="ECO:0007669"/>
    <property type="project" value="TreeGrafter"/>
</dbReference>
<proteinExistence type="inferred from homology"/>
<feature type="domain" description="Helicase C-terminal" evidence="8">
    <location>
        <begin position="1"/>
        <end position="91"/>
    </location>
</feature>
<dbReference type="GO" id="GO:0003677">
    <property type="term" value="F:DNA binding"/>
    <property type="evidence" value="ECO:0007669"/>
    <property type="project" value="UniProtKB-KW"/>
</dbReference>
<reference evidence="9 10" key="1">
    <citation type="submission" date="2015-09" db="EMBL/GenBank/DDBJ databases">
        <title>Draft genome of the parasitic nematode Teladorsagia circumcincta isolate WARC Sus (inbred).</title>
        <authorList>
            <person name="Mitreva M."/>
        </authorList>
    </citation>
    <scope>NUCLEOTIDE SEQUENCE [LARGE SCALE GENOMIC DNA]</scope>
    <source>
        <strain evidence="9 10">S</strain>
    </source>
</reference>
<dbReference type="EMBL" id="KZ393430">
    <property type="protein sequence ID" value="PIO54701.1"/>
    <property type="molecule type" value="Genomic_DNA"/>
</dbReference>